<organism evidence="2 3">
    <name type="scientific">Deinococcus malanensis</name>
    <dbReference type="NCBI Taxonomy" id="1706855"/>
    <lineage>
        <taxon>Bacteria</taxon>
        <taxon>Thermotogati</taxon>
        <taxon>Deinococcota</taxon>
        <taxon>Deinococci</taxon>
        <taxon>Deinococcales</taxon>
        <taxon>Deinococcaceae</taxon>
        <taxon>Deinococcus</taxon>
    </lineage>
</organism>
<dbReference type="Proteomes" id="UP000647587">
    <property type="component" value="Unassembled WGS sequence"/>
</dbReference>
<evidence type="ECO:0000313" key="2">
    <source>
        <dbReference type="EMBL" id="GGK31344.1"/>
    </source>
</evidence>
<sequence>MKNRTSLLAALAVPALLGACAPTQTGGASRTPETLATPMSVVKLQPGQTRYIQIIYPRSAIKVNDKYFQDLRIDFDNVSGGT</sequence>
<comment type="caution">
    <text evidence="2">The sequence shown here is derived from an EMBL/GenBank/DDBJ whole genome shotgun (WGS) entry which is preliminary data.</text>
</comment>
<keyword evidence="3" id="KW-1185">Reference proteome</keyword>
<name>A0ABQ2EXQ1_9DEIO</name>
<protein>
    <submittedName>
        <fullName evidence="2">Uncharacterized protein</fullName>
    </submittedName>
</protein>
<evidence type="ECO:0000313" key="3">
    <source>
        <dbReference type="Proteomes" id="UP000647587"/>
    </source>
</evidence>
<dbReference type="RefSeq" id="WP_189009554.1">
    <property type="nucleotide sequence ID" value="NZ_BMPP01000011.1"/>
</dbReference>
<dbReference type="EMBL" id="BMPP01000011">
    <property type="protein sequence ID" value="GGK31344.1"/>
    <property type="molecule type" value="Genomic_DNA"/>
</dbReference>
<accession>A0ABQ2EXQ1</accession>
<evidence type="ECO:0000256" key="1">
    <source>
        <dbReference type="SAM" id="SignalP"/>
    </source>
</evidence>
<reference evidence="3" key="1">
    <citation type="journal article" date="2019" name="Int. J. Syst. Evol. Microbiol.">
        <title>The Global Catalogue of Microorganisms (GCM) 10K type strain sequencing project: providing services to taxonomists for standard genome sequencing and annotation.</title>
        <authorList>
            <consortium name="The Broad Institute Genomics Platform"/>
            <consortium name="The Broad Institute Genome Sequencing Center for Infectious Disease"/>
            <person name="Wu L."/>
            <person name="Ma J."/>
        </authorList>
    </citation>
    <scope>NUCLEOTIDE SEQUENCE [LARGE SCALE GENOMIC DNA]</scope>
    <source>
        <strain evidence="3">JCM 30331</strain>
    </source>
</reference>
<keyword evidence="1" id="KW-0732">Signal</keyword>
<dbReference type="PROSITE" id="PS51257">
    <property type="entry name" value="PROKAR_LIPOPROTEIN"/>
    <property type="match status" value="1"/>
</dbReference>
<feature type="signal peptide" evidence="1">
    <location>
        <begin position="1"/>
        <end position="21"/>
    </location>
</feature>
<proteinExistence type="predicted"/>
<gene>
    <name evidence="2" type="ORF">GCM10008955_26540</name>
</gene>
<feature type="chain" id="PRO_5046732133" evidence="1">
    <location>
        <begin position="22"/>
        <end position="82"/>
    </location>
</feature>